<dbReference type="KEGG" id="muc:MuYL_1974"/>
<dbReference type="Gene3D" id="3.40.50.1820">
    <property type="entry name" value="alpha/beta hydrolase"/>
    <property type="match status" value="1"/>
</dbReference>
<keyword evidence="2" id="KW-1185">Reference proteome</keyword>
<dbReference type="AlphaFoldDB" id="A0A223NW98"/>
<dbReference type="RefSeq" id="WP_094570287.1">
    <property type="nucleotide sequence ID" value="NZ_CP022743.1"/>
</dbReference>
<evidence type="ECO:0000313" key="1">
    <source>
        <dbReference type="EMBL" id="ASU33868.1"/>
    </source>
</evidence>
<proteinExistence type="predicted"/>
<dbReference type="SUPFAM" id="SSF53474">
    <property type="entry name" value="alpha/beta-Hydrolases"/>
    <property type="match status" value="1"/>
</dbReference>
<dbReference type="OrthoDB" id="4317020at2"/>
<dbReference type="InterPro" id="IPR029058">
    <property type="entry name" value="AB_hydrolase_fold"/>
</dbReference>
<accession>A0A223NW98</accession>
<name>A0A223NW98_9SPHI</name>
<dbReference type="EMBL" id="CP022743">
    <property type="protein sequence ID" value="ASU33868.1"/>
    <property type="molecule type" value="Genomic_DNA"/>
</dbReference>
<protein>
    <submittedName>
        <fullName evidence="1">Non-ribosomal peptide synthetase</fullName>
    </submittedName>
</protein>
<organism evidence="1 2">
    <name type="scientific">Mucilaginibacter xinganensis</name>
    <dbReference type="NCBI Taxonomy" id="1234841"/>
    <lineage>
        <taxon>Bacteria</taxon>
        <taxon>Pseudomonadati</taxon>
        <taxon>Bacteroidota</taxon>
        <taxon>Sphingobacteriia</taxon>
        <taxon>Sphingobacteriales</taxon>
        <taxon>Sphingobacteriaceae</taxon>
        <taxon>Mucilaginibacter</taxon>
    </lineage>
</organism>
<dbReference type="Proteomes" id="UP000215002">
    <property type="component" value="Chromosome"/>
</dbReference>
<reference evidence="1 2" key="1">
    <citation type="submission" date="2017-08" db="EMBL/GenBank/DDBJ databases">
        <title>Complete genome sequence of Mucilaginibacter sp. strain BJC16-A31.</title>
        <authorList>
            <consortium name="Henan University of Science and Technology"/>
            <person name="You X."/>
        </authorList>
    </citation>
    <scope>NUCLEOTIDE SEQUENCE [LARGE SCALE GENOMIC DNA]</scope>
    <source>
        <strain evidence="1 2">BJC16-A31</strain>
    </source>
</reference>
<sequence>MEIRYGKEQNQEGFFGYSNKIDEMNNFAEKRYQLTPYNIAVDVFRAENKTFYMDDFEYLGWKPYALKGVNIHKIPGEHNTIFKSPNDKVFAKVLQKCLDDAVKR</sequence>
<gene>
    <name evidence="1" type="ORF">MuYL_1974</name>
</gene>
<evidence type="ECO:0000313" key="2">
    <source>
        <dbReference type="Proteomes" id="UP000215002"/>
    </source>
</evidence>